<keyword evidence="3" id="KW-1185">Reference proteome</keyword>
<sequence length="195" mass="19814">MIAALTGAVGAAALLPSCTAAPQEVPVPSSAAAWGEAIVPYAEEIAFIVEQPDDASGSVDRAATTTADPGASVRFTASVTTSEPLEDTHLVLSDSSDIGRVSEVRLVESGVEHPVDAQERAALDSDGGLPVGDLAVGSSLEFTFEVTLAEDVVCGSPTYRVWFVLRADSGARNYGAGSVQALTPECSAATPVPAP</sequence>
<feature type="signal peptide" evidence="1">
    <location>
        <begin position="1"/>
        <end position="20"/>
    </location>
</feature>
<evidence type="ECO:0000256" key="1">
    <source>
        <dbReference type="SAM" id="SignalP"/>
    </source>
</evidence>
<organism evidence="2 3">
    <name type="scientific">Microbacterium allomyrinae</name>
    <dbReference type="NCBI Taxonomy" id="2830666"/>
    <lineage>
        <taxon>Bacteria</taxon>
        <taxon>Bacillati</taxon>
        <taxon>Actinomycetota</taxon>
        <taxon>Actinomycetes</taxon>
        <taxon>Micrococcales</taxon>
        <taxon>Microbacteriaceae</taxon>
        <taxon>Microbacterium</taxon>
    </lineage>
</organism>
<accession>A0A9X1S2Z8</accession>
<dbReference type="AlphaFoldDB" id="A0A9X1S2Z8"/>
<reference evidence="2" key="1">
    <citation type="submission" date="2021-04" db="EMBL/GenBank/DDBJ databases">
        <title>Microbacterium tenobrionis sp. nov. and Microbacterium allomyrinae sp. nov., isolated from larvae of Tenobrio molitor and Allomyrina dichotoma, respectively.</title>
        <authorList>
            <person name="Lee S.D."/>
        </authorList>
    </citation>
    <scope>NUCLEOTIDE SEQUENCE</scope>
    <source>
        <strain evidence="2">BWT-G7</strain>
    </source>
</reference>
<evidence type="ECO:0000313" key="3">
    <source>
        <dbReference type="Proteomes" id="UP001139354"/>
    </source>
</evidence>
<keyword evidence="1" id="KW-0732">Signal</keyword>
<dbReference type="Proteomes" id="UP001139354">
    <property type="component" value="Unassembled WGS sequence"/>
</dbReference>
<proteinExistence type="predicted"/>
<protein>
    <submittedName>
        <fullName evidence="2">Uncharacterized protein</fullName>
    </submittedName>
</protein>
<comment type="caution">
    <text evidence="2">The sequence shown here is derived from an EMBL/GenBank/DDBJ whole genome shotgun (WGS) entry which is preliminary data.</text>
</comment>
<gene>
    <name evidence="2" type="ORF">KEC57_10585</name>
</gene>
<dbReference type="EMBL" id="JAGTTN010000003">
    <property type="protein sequence ID" value="MCC2032624.1"/>
    <property type="molecule type" value="Genomic_DNA"/>
</dbReference>
<feature type="chain" id="PRO_5040983085" evidence="1">
    <location>
        <begin position="21"/>
        <end position="195"/>
    </location>
</feature>
<name>A0A9X1S2Z8_9MICO</name>
<evidence type="ECO:0000313" key="2">
    <source>
        <dbReference type="EMBL" id="MCC2032624.1"/>
    </source>
</evidence>